<keyword evidence="3" id="KW-1185">Reference proteome</keyword>
<dbReference type="EMBL" id="JWZX01001669">
    <property type="protein sequence ID" value="KOO32852.1"/>
    <property type="molecule type" value="Genomic_DNA"/>
</dbReference>
<dbReference type="PANTHER" id="PTHR47992">
    <property type="entry name" value="PROTEIN PHOSPHATASE"/>
    <property type="match status" value="1"/>
</dbReference>
<dbReference type="InterPro" id="IPR036457">
    <property type="entry name" value="PPM-type-like_dom_sf"/>
</dbReference>
<dbReference type="CDD" id="cd00143">
    <property type="entry name" value="PP2Cc"/>
    <property type="match status" value="1"/>
</dbReference>
<gene>
    <name evidence="2" type="ORF">Ctob_010459</name>
</gene>
<dbReference type="GO" id="GO:0004722">
    <property type="term" value="F:protein serine/threonine phosphatase activity"/>
    <property type="evidence" value="ECO:0007669"/>
    <property type="project" value="InterPro"/>
</dbReference>
<dbReference type="PROSITE" id="PS51746">
    <property type="entry name" value="PPM_2"/>
    <property type="match status" value="1"/>
</dbReference>
<name>A0A0M0K2M5_9EUKA</name>
<proteinExistence type="predicted"/>
<dbReference type="Pfam" id="PF00481">
    <property type="entry name" value="PP2C"/>
    <property type="match status" value="1"/>
</dbReference>
<dbReference type="Gene3D" id="3.60.40.10">
    <property type="entry name" value="PPM-type phosphatase domain"/>
    <property type="match status" value="1"/>
</dbReference>
<organism evidence="2 3">
    <name type="scientific">Chrysochromulina tobinii</name>
    <dbReference type="NCBI Taxonomy" id="1460289"/>
    <lineage>
        <taxon>Eukaryota</taxon>
        <taxon>Haptista</taxon>
        <taxon>Haptophyta</taxon>
        <taxon>Prymnesiophyceae</taxon>
        <taxon>Prymnesiales</taxon>
        <taxon>Chrysochromulinaceae</taxon>
        <taxon>Chrysochromulina</taxon>
    </lineage>
</organism>
<dbReference type="Proteomes" id="UP000037460">
    <property type="component" value="Unassembled WGS sequence"/>
</dbReference>
<reference evidence="3" key="1">
    <citation type="journal article" date="2015" name="PLoS Genet.">
        <title>Genome Sequence and Transcriptome Analyses of Chrysochromulina tobin: Metabolic Tools for Enhanced Algal Fitness in the Prominent Order Prymnesiales (Haptophyceae).</title>
        <authorList>
            <person name="Hovde B.T."/>
            <person name="Deodato C.R."/>
            <person name="Hunsperger H.M."/>
            <person name="Ryken S.A."/>
            <person name="Yost W."/>
            <person name="Jha R.K."/>
            <person name="Patterson J."/>
            <person name="Monnat R.J. Jr."/>
            <person name="Barlow S.B."/>
            <person name="Starkenburg S.R."/>
            <person name="Cattolico R.A."/>
        </authorList>
    </citation>
    <scope>NUCLEOTIDE SEQUENCE</scope>
    <source>
        <strain evidence="3">CCMP291</strain>
    </source>
</reference>
<dbReference type="SUPFAM" id="SSF81606">
    <property type="entry name" value="PP2C-like"/>
    <property type="match status" value="1"/>
</dbReference>
<dbReference type="InterPro" id="IPR001932">
    <property type="entry name" value="PPM-type_phosphatase-like_dom"/>
</dbReference>
<protein>
    <recommendedName>
        <fullName evidence="1">PPM-type phosphatase domain-containing protein</fullName>
    </recommendedName>
</protein>
<dbReference type="AlphaFoldDB" id="A0A0M0K2M5"/>
<evidence type="ECO:0000313" key="3">
    <source>
        <dbReference type="Proteomes" id="UP000037460"/>
    </source>
</evidence>
<accession>A0A0M0K2M5</accession>
<evidence type="ECO:0000259" key="1">
    <source>
        <dbReference type="PROSITE" id="PS51746"/>
    </source>
</evidence>
<feature type="domain" description="PPM-type phosphatase" evidence="1">
    <location>
        <begin position="1"/>
        <end position="148"/>
    </location>
</feature>
<sequence length="161" mass="17567">MASASRVAAQRLERAQLRADAARKMPSSTSSPSYGGYWDGSDASAVRVWDASQVYGVAMSRSLGDMQVHPYLISIPEIVTRQLDDKDRIIVLATDGVWDVMENEEVGQLATGETPARACQEIVSVCARRWDTQMPGRRDDITSVVVDLTHPDLNPEGVSSS</sequence>
<evidence type="ECO:0000313" key="2">
    <source>
        <dbReference type="EMBL" id="KOO32852.1"/>
    </source>
</evidence>
<dbReference type="InterPro" id="IPR015655">
    <property type="entry name" value="PP2C"/>
</dbReference>
<comment type="caution">
    <text evidence="2">The sequence shown here is derived from an EMBL/GenBank/DDBJ whole genome shotgun (WGS) entry which is preliminary data.</text>
</comment>
<dbReference type="OrthoDB" id="10264738at2759"/>